<gene>
    <name evidence="2" type="ORF">ACFOEO_02940</name>
</gene>
<evidence type="ECO:0000313" key="3">
    <source>
        <dbReference type="Proteomes" id="UP001595637"/>
    </source>
</evidence>
<keyword evidence="1" id="KW-0812">Transmembrane</keyword>
<dbReference type="RefSeq" id="WP_380651632.1">
    <property type="nucleotide sequence ID" value="NZ_JBHRVQ010000001.1"/>
</dbReference>
<dbReference type="Proteomes" id="UP001595637">
    <property type="component" value="Unassembled WGS sequence"/>
</dbReference>
<keyword evidence="1" id="KW-0472">Membrane</keyword>
<name>A0ABV7N1X3_9STAP</name>
<keyword evidence="3" id="KW-1185">Reference proteome</keyword>
<protein>
    <recommendedName>
        <fullName evidence="4">Branched-chain amino acid transport system carrier protein</fullName>
    </recommendedName>
</protein>
<evidence type="ECO:0008006" key="4">
    <source>
        <dbReference type="Google" id="ProtNLM"/>
    </source>
</evidence>
<keyword evidence="1" id="KW-1133">Transmembrane helix</keyword>
<reference evidence="3" key="1">
    <citation type="journal article" date="2019" name="Int. J. Syst. Evol. Microbiol.">
        <title>The Global Catalogue of Microorganisms (GCM) 10K type strain sequencing project: providing services to taxonomists for standard genome sequencing and annotation.</title>
        <authorList>
            <consortium name="The Broad Institute Genomics Platform"/>
            <consortium name="The Broad Institute Genome Sequencing Center for Infectious Disease"/>
            <person name="Wu L."/>
            <person name="Ma J."/>
        </authorList>
    </citation>
    <scope>NUCLEOTIDE SEQUENCE [LARGE SCALE GENOMIC DNA]</scope>
    <source>
        <strain evidence="3">CCM 7756</strain>
    </source>
</reference>
<comment type="caution">
    <text evidence="2">The sequence shown here is derived from an EMBL/GenBank/DDBJ whole genome shotgun (WGS) entry which is preliminary data.</text>
</comment>
<feature type="transmembrane region" description="Helical" evidence="1">
    <location>
        <begin position="20"/>
        <end position="41"/>
    </location>
</feature>
<evidence type="ECO:0000313" key="2">
    <source>
        <dbReference type="EMBL" id="MFC3387555.1"/>
    </source>
</evidence>
<dbReference type="EMBL" id="JBHRVQ010000001">
    <property type="protein sequence ID" value="MFC3387555.1"/>
    <property type="molecule type" value="Genomic_DNA"/>
</dbReference>
<sequence length="58" mass="6598">MVDVMLEFMLGPMRNIGTFYFEHQVIFNPIIIGAALISMFFGRKKNTNQNASEEKAVS</sequence>
<organism evidence="2 3">
    <name type="scientific">Salinicoccus sesuvii</name>
    <dbReference type="NCBI Taxonomy" id="868281"/>
    <lineage>
        <taxon>Bacteria</taxon>
        <taxon>Bacillati</taxon>
        <taxon>Bacillota</taxon>
        <taxon>Bacilli</taxon>
        <taxon>Bacillales</taxon>
        <taxon>Staphylococcaceae</taxon>
        <taxon>Salinicoccus</taxon>
    </lineage>
</organism>
<proteinExistence type="predicted"/>
<accession>A0ABV7N1X3</accession>
<evidence type="ECO:0000256" key="1">
    <source>
        <dbReference type="SAM" id="Phobius"/>
    </source>
</evidence>